<dbReference type="InterPro" id="IPR002053">
    <property type="entry name" value="Glyco_hydro_25"/>
</dbReference>
<dbReference type="PROSITE" id="PS51904">
    <property type="entry name" value="GLYCOSYL_HYDROL_F25_2"/>
    <property type="match status" value="1"/>
</dbReference>
<sequence length="244" mass="27911">MHASSSGRFLKPLAVLLLALAVASCASKGREPVPSDFPVHGIDVSHWQGEIDWNAVRTGGVAFAFIKATEGGDHLDKRFLENWYAARAANVPRGAYHFTYWCRPADEQVAWFIANVPVDPDALPPVLDVEWNGHSKTCPHKIPRARAIEKMKIMLDAMERHYGKRPIIYTDITFFEDVMRGGFEQYPIWVRSIPRYPTPRFDGRRWYFWQYTAKGTIPGIKGPVDRNAFFGSVRMWERFKAGRL</sequence>
<dbReference type="AlphaFoldDB" id="A0A7W5Z1D6"/>
<evidence type="ECO:0000256" key="2">
    <source>
        <dbReference type="ARBA" id="ARBA00022801"/>
    </source>
</evidence>
<dbReference type="InterPro" id="IPR017853">
    <property type="entry name" value="GH"/>
</dbReference>
<evidence type="ECO:0000256" key="1">
    <source>
        <dbReference type="ARBA" id="ARBA00010646"/>
    </source>
</evidence>
<name>A0A7W5Z1D6_9HYPH</name>
<protein>
    <submittedName>
        <fullName evidence="5">Lysozyme</fullName>
    </submittedName>
</protein>
<dbReference type="GO" id="GO:0016998">
    <property type="term" value="P:cell wall macromolecule catabolic process"/>
    <property type="evidence" value="ECO:0007669"/>
    <property type="project" value="InterPro"/>
</dbReference>
<dbReference type="Proteomes" id="UP000537592">
    <property type="component" value="Unassembled WGS sequence"/>
</dbReference>
<dbReference type="EMBL" id="JACICC010000001">
    <property type="protein sequence ID" value="MBB3808089.1"/>
    <property type="molecule type" value="Genomic_DNA"/>
</dbReference>
<dbReference type="InterPro" id="IPR018077">
    <property type="entry name" value="Glyco_hydro_fam25_subgr"/>
</dbReference>
<gene>
    <name evidence="5" type="ORF">FHS81_000143</name>
</gene>
<dbReference type="SMART" id="SM00641">
    <property type="entry name" value="Glyco_25"/>
    <property type="match status" value="1"/>
</dbReference>
<feature type="signal peptide" evidence="4">
    <location>
        <begin position="1"/>
        <end position="28"/>
    </location>
</feature>
<dbReference type="GO" id="GO:0016052">
    <property type="term" value="P:carbohydrate catabolic process"/>
    <property type="evidence" value="ECO:0007669"/>
    <property type="project" value="TreeGrafter"/>
</dbReference>
<dbReference type="Pfam" id="PF01183">
    <property type="entry name" value="Glyco_hydro_25"/>
    <property type="match status" value="1"/>
</dbReference>
<accession>A0A7W5Z1D6</accession>
<dbReference type="GO" id="GO:0009253">
    <property type="term" value="P:peptidoglycan catabolic process"/>
    <property type="evidence" value="ECO:0007669"/>
    <property type="project" value="InterPro"/>
</dbReference>
<dbReference type="RefSeq" id="WP_183750131.1">
    <property type="nucleotide sequence ID" value="NZ_JACICC010000001.1"/>
</dbReference>
<dbReference type="CDD" id="cd06413">
    <property type="entry name" value="GH25_muramidase_1"/>
    <property type="match status" value="1"/>
</dbReference>
<dbReference type="Gene3D" id="3.20.20.80">
    <property type="entry name" value="Glycosidases"/>
    <property type="match status" value="1"/>
</dbReference>
<dbReference type="SUPFAM" id="SSF51445">
    <property type="entry name" value="(Trans)glycosidases"/>
    <property type="match status" value="1"/>
</dbReference>
<comment type="caution">
    <text evidence="5">The sequence shown here is derived from an EMBL/GenBank/DDBJ whole genome shotgun (WGS) entry which is preliminary data.</text>
</comment>
<evidence type="ECO:0000313" key="6">
    <source>
        <dbReference type="Proteomes" id="UP000537592"/>
    </source>
</evidence>
<comment type="similarity">
    <text evidence="1">Belongs to the glycosyl hydrolase 25 family.</text>
</comment>
<organism evidence="5 6">
    <name type="scientific">Pseudochelatococcus contaminans</name>
    <dbReference type="NCBI Taxonomy" id="1538103"/>
    <lineage>
        <taxon>Bacteria</taxon>
        <taxon>Pseudomonadati</taxon>
        <taxon>Pseudomonadota</taxon>
        <taxon>Alphaproteobacteria</taxon>
        <taxon>Hyphomicrobiales</taxon>
        <taxon>Chelatococcaceae</taxon>
        <taxon>Pseudochelatococcus</taxon>
    </lineage>
</organism>
<keyword evidence="2" id="KW-0378">Hydrolase</keyword>
<evidence type="ECO:0000256" key="4">
    <source>
        <dbReference type="SAM" id="SignalP"/>
    </source>
</evidence>
<keyword evidence="6" id="KW-1185">Reference proteome</keyword>
<evidence type="ECO:0000256" key="3">
    <source>
        <dbReference type="ARBA" id="ARBA00023295"/>
    </source>
</evidence>
<dbReference type="PANTHER" id="PTHR34135:SF2">
    <property type="entry name" value="LYSOZYME"/>
    <property type="match status" value="1"/>
</dbReference>
<dbReference type="PANTHER" id="PTHR34135">
    <property type="entry name" value="LYSOZYME"/>
    <property type="match status" value="1"/>
</dbReference>
<keyword evidence="4" id="KW-0732">Signal</keyword>
<proteinExistence type="inferred from homology"/>
<reference evidence="5 6" key="1">
    <citation type="submission" date="2020-08" db="EMBL/GenBank/DDBJ databases">
        <title>Genomic Encyclopedia of Type Strains, Phase IV (KMG-IV): sequencing the most valuable type-strain genomes for metagenomic binning, comparative biology and taxonomic classification.</title>
        <authorList>
            <person name="Goeker M."/>
        </authorList>
    </citation>
    <scope>NUCLEOTIDE SEQUENCE [LARGE SCALE GENOMIC DNA]</scope>
    <source>
        <strain evidence="5 6">DSM 28760</strain>
    </source>
</reference>
<keyword evidence="3" id="KW-0326">Glycosidase</keyword>
<dbReference type="GO" id="GO:0003796">
    <property type="term" value="F:lysozyme activity"/>
    <property type="evidence" value="ECO:0007669"/>
    <property type="project" value="InterPro"/>
</dbReference>
<evidence type="ECO:0000313" key="5">
    <source>
        <dbReference type="EMBL" id="MBB3808089.1"/>
    </source>
</evidence>
<feature type="chain" id="PRO_5031230813" evidence="4">
    <location>
        <begin position="29"/>
        <end position="244"/>
    </location>
</feature>